<dbReference type="AlphaFoldDB" id="A0A1T4KZ79"/>
<dbReference type="Proteomes" id="UP000190065">
    <property type="component" value="Unassembled WGS sequence"/>
</dbReference>
<dbReference type="SUPFAM" id="SSF82153">
    <property type="entry name" value="FAS1 domain"/>
    <property type="match status" value="1"/>
</dbReference>
<feature type="signal peptide" evidence="1">
    <location>
        <begin position="1"/>
        <end position="28"/>
    </location>
</feature>
<evidence type="ECO:0000256" key="1">
    <source>
        <dbReference type="SAM" id="SignalP"/>
    </source>
</evidence>
<feature type="domain" description="FAS1" evidence="2">
    <location>
        <begin position="40"/>
        <end position="208"/>
    </location>
</feature>
<dbReference type="PROSITE" id="PS51257">
    <property type="entry name" value="PROKAR_LIPOPROTEIN"/>
    <property type="match status" value="1"/>
</dbReference>
<dbReference type="InterPro" id="IPR000782">
    <property type="entry name" value="FAS1_domain"/>
</dbReference>
<keyword evidence="1" id="KW-0732">Signal</keyword>
<proteinExistence type="predicted"/>
<evidence type="ECO:0000259" key="2">
    <source>
        <dbReference type="PROSITE" id="PS50213"/>
    </source>
</evidence>
<evidence type="ECO:0000313" key="4">
    <source>
        <dbReference type="Proteomes" id="UP000190065"/>
    </source>
</evidence>
<accession>A0A1T4KZ79</accession>
<feature type="chain" id="PRO_5012301175" description="FAS1 domain-containing protein" evidence="1">
    <location>
        <begin position="29"/>
        <end position="213"/>
    </location>
</feature>
<name>A0A1T4KZ79_9BACT</name>
<organism evidence="3 4">
    <name type="scientific">Segatella oulorum</name>
    <dbReference type="NCBI Taxonomy" id="28136"/>
    <lineage>
        <taxon>Bacteria</taxon>
        <taxon>Pseudomonadati</taxon>
        <taxon>Bacteroidota</taxon>
        <taxon>Bacteroidia</taxon>
        <taxon>Bacteroidales</taxon>
        <taxon>Prevotellaceae</taxon>
        <taxon>Segatella</taxon>
    </lineage>
</organism>
<dbReference type="STRING" id="28136.SAMN02745202_00245"/>
<protein>
    <recommendedName>
        <fullName evidence="2">FAS1 domain-containing protein</fullName>
    </recommendedName>
</protein>
<reference evidence="3 4" key="1">
    <citation type="submission" date="2017-02" db="EMBL/GenBank/DDBJ databases">
        <authorList>
            <person name="Peterson S.W."/>
        </authorList>
    </citation>
    <scope>NUCLEOTIDE SEQUENCE [LARGE SCALE GENOMIC DNA]</scope>
    <source>
        <strain evidence="3 4">ATCC 43324</strain>
    </source>
</reference>
<dbReference type="Gene3D" id="2.30.180.10">
    <property type="entry name" value="FAS1 domain"/>
    <property type="match status" value="1"/>
</dbReference>
<dbReference type="eggNOG" id="ENOG50338WT">
    <property type="taxonomic scope" value="Bacteria"/>
</dbReference>
<gene>
    <name evidence="3" type="ORF">SAMN02745202_00245</name>
</gene>
<dbReference type="PROSITE" id="PS50213">
    <property type="entry name" value="FAS1"/>
    <property type="match status" value="1"/>
</dbReference>
<dbReference type="InterPro" id="IPR036378">
    <property type="entry name" value="FAS1_dom_sf"/>
</dbReference>
<evidence type="ECO:0000313" key="3">
    <source>
        <dbReference type="EMBL" id="SJZ47775.1"/>
    </source>
</evidence>
<dbReference type="EMBL" id="FUXK01000002">
    <property type="protein sequence ID" value="SJZ47775.1"/>
    <property type="molecule type" value="Genomic_DNA"/>
</dbReference>
<sequence>MQHQMKKIRLLFAAFVATLLATSCTQYNFEDTGLANGKHEKSMWDYFGEDSYNWDSLRVMAKRADLIPLFQGNSPYGKDFTFFGPTNHTIRRYLKKNGLEKVSDIPVNDCKTFILNGVLLKHMMLDDFKRGTQSTDTSTPIGKGGKMFTMASGRQLWIYSFQEPYNNVPGTGPVQIYLVSPTTTRTSHVGSCNIETQTGVVHALDYNFNLNDF</sequence>